<name>A0ABS0WG38_9ALTE</name>
<gene>
    <name evidence="1" type="ORF">JEU11_13350</name>
</gene>
<dbReference type="Proteomes" id="UP000649232">
    <property type="component" value="Unassembled WGS sequence"/>
</dbReference>
<organism evidence="1 2">
    <name type="scientific">Paraglaciecola chathamensis</name>
    <dbReference type="NCBI Taxonomy" id="368405"/>
    <lineage>
        <taxon>Bacteria</taxon>
        <taxon>Pseudomonadati</taxon>
        <taxon>Pseudomonadota</taxon>
        <taxon>Gammaproteobacteria</taxon>
        <taxon>Alteromonadales</taxon>
        <taxon>Alteromonadaceae</taxon>
        <taxon>Paraglaciecola</taxon>
    </lineage>
</organism>
<comment type="caution">
    <text evidence="1">The sequence shown here is derived from an EMBL/GenBank/DDBJ whole genome shotgun (WGS) entry which is preliminary data.</text>
</comment>
<sequence length="81" mass="9391">MDSKSVRKIEIHEGTNDTSLNQKVNRYWPKAQVRESVLSDSLIIETIESTPFFLAPPKLSPSTPLRQYLRALLKSLKKRFF</sequence>
<accession>A0ABS0WG38</accession>
<dbReference type="RefSeq" id="WP_198825033.1">
    <property type="nucleotide sequence ID" value="NZ_JAEILT010000019.1"/>
</dbReference>
<proteinExistence type="predicted"/>
<dbReference type="EMBL" id="JAEILT010000019">
    <property type="protein sequence ID" value="MBJ2137441.1"/>
    <property type="molecule type" value="Genomic_DNA"/>
</dbReference>
<protein>
    <submittedName>
        <fullName evidence="1">Uncharacterized protein</fullName>
    </submittedName>
</protein>
<evidence type="ECO:0000313" key="2">
    <source>
        <dbReference type="Proteomes" id="UP000649232"/>
    </source>
</evidence>
<evidence type="ECO:0000313" key="1">
    <source>
        <dbReference type="EMBL" id="MBJ2137441.1"/>
    </source>
</evidence>
<reference evidence="1 2" key="1">
    <citation type="submission" date="2020-12" db="EMBL/GenBank/DDBJ databases">
        <title>Draft genome sequences of nine environmental bacterial isolates colonizing plastic.</title>
        <authorList>
            <person name="Borre I."/>
            <person name="Sonnenschein E.C."/>
        </authorList>
    </citation>
    <scope>NUCLEOTIDE SEQUENCE [LARGE SCALE GENOMIC DNA]</scope>
    <source>
        <strain evidence="1 2">IB30</strain>
    </source>
</reference>